<keyword evidence="2" id="KW-0560">Oxidoreductase</keyword>
<evidence type="ECO:0000313" key="6">
    <source>
        <dbReference type="Proteomes" id="UP001056455"/>
    </source>
</evidence>
<accession>A0ABY4YPZ6</accession>
<dbReference type="Pfam" id="PF07992">
    <property type="entry name" value="Pyr_redox_2"/>
    <property type="match status" value="1"/>
</dbReference>
<sequence>MSTSAAPLTRAAHRPETVDVVVIGGGPAGLQGALTLGRMHRRVLLIDSGEYRNAAADHLYNFATLDGVPPEHFRARARADLSAYETVTTISAVVTQIDGAVGQWTVRTDQGAAVHAAAVLLATGLRDTLPDTPGLEALWGDVVAHCPYCHGHEFAGQPVGLLGVGPSTLHLIDLMTPVASTLVVLADGQVPEQEVLEGLRARGVELRPAEVSGVCPSSLGAEISLADGDRVEVGGLFVSTTLTQSTPFAEQLGLTLLPSGCVEVDEFGRTSLTGIYAAGDLAHRASLPMPMASVLAAASAGQVTASGITVDLASGVLSAAAPAGLAG</sequence>
<dbReference type="PRINTS" id="PR00469">
    <property type="entry name" value="PNDRDTASEII"/>
</dbReference>
<dbReference type="InterPro" id="IPR050097">
    <property type="entry name" value="Ferredoxin-NADP_redctase_2"/>
</dbReference>
<evidence type="ECO:0000259" key="4">
    <source>
        <dbReference type="Pfam" id="PF07992"/>
    </source>
</evidence>
<dbReference type="RefSeq" id="WP_252591474.1">
    <property type="nucleotide sequence ID" value="NZ_CP099489.1"/>
</dbReference>
<proteinExistence type="predicted"/>
<feature type="domain" description="FAD/NAD(P)-binding" evidence="4">
    <location>
        <begin position="19"/>
        <end position="287"/>
    </location>
</feature>
<evidence type="ECO:0000256" key="3">
    <source>
        <dbReference type="ARBA" id="ARBA00048132"/>
    </source>
</evidence>
<dbReference type="PRINTS" id="PR00368">
    <property type="entry name" value="FADPNR"/>
</dbReference>
<evidence type="ECO:0000256" key="1">
    <source>
        <dbReference type="ARBA" id="ARBA00022630"/>
    </source>
</evidence>
<dbReference type="SUPFAM" id="SSF51905">
    <property type="entry name" value="FAD/NAD(P)-binding domain"/>
    <property type="match status" value="1"/>
</dbReference>
<dbReference type="EMBL" id="CP099489">
    <property type="protein sequence ID" value="USQ78677.1"/>
    <property type="molecule type" value="Genomic_DNA"/>
</dbReference>
<keyword evidence="1" id="KW-0285">Flavoprotein</keyword>
<gene>
    <name evidence="5" type="ORF">NF556_13705</name>
</gene>
<evidence type="ECO:0000313" key="5">
    <source>
        <dbReference type="EMBL" id="USQ78677.1"/>
    </source>
</evidence>
<evidence type="ECO:0000256" key="2">
    <source>
        <dbReference type="ARBA" id="ARBA00023002"/>
    </source>
</evidence>
<comment type="catalytic activity">
    <reaction evidence="3">
        <text>[thioredoxin]-dithiol + NADP(+) = [thioredoxin]-disulfide + NADPH + H(+)</text>
        <dbReference type="Rhea" id="RHEA:20345"/>
        <dbReference type="Rhea" id="RHEA-COMP:10698"/>
        <dbReference type="Rhea" id="RHEA-COMP:10700"/>
        <dbReference type="ChEBI" id="CHEBI:15378"/>
        <dbReference type="ChEBI" id="CHEBI:29950"/>
        <dbReference type="ChEBI" id="CHEBI:50058"/>
        <dbReference type="ChEBI" id="CHEBI:57783"/>
        <dbReference type="ChEBI" id="CHEBI:58349"/>
        <dbReference type="EC" id="1.8.1.9"/>
    </reaction>
</comment>
<reference evidence="5" key="1">
    <citation type="submission" date="2022-06" db="EMBL/GenBank/DDBJ databases">
        <title>Ornithinimicrobium HY1793.</title>
        <authorList>
            <person name="Huang Y."/>
        </authorList>
    </citation>
    <scope>NUCLEOTIDE SEQUENCE</scope>
    <source>
        <strain evidence="5">HY1793</strain>
    </source>
</reference>
<protein>
    <submittedName>
        <fullName evidence="5">NAD(P)/FAD-dependent oxidoreductase</fullName>
    </submittedName>
</protein>
<dbReference type="InterPro" id="IPR023753">
    <property type="entry name" value="FAD/NAD-binding_dom"/>
</dbReference>
<dbReference type="PANTHER" id="PTHR48105">
    <property type="entry name" value="THIOREDOXIN REDUCTASE 1-RELATED-RELATED"/>
    <property type="match status" value="1"/>
</dbReference>
<organism evidence="5 6">
    <name type="scientific">Ornithinimicrobium faecis</name>
    <dbReference type="NCBI Taxonomy" id="2934158"/>
    <lineage>
        <taxon>Bacteria</taxon>
        <taxon>Bacillati</taxon>
        <taxon>Actinomycetota</taxon>
        <taxon>Actinomycetes</taxon>
        <taxon>Micrococcales</taxon>
        <taxon>Ornithinimicrobiaceae</taxon>
        <taxon>Ornithinimicrobium</taxon>
    </lineage>
</organism>
<dbReference type="InterPro" id="IPR036188">
    <property type="entry name" value="FAD/NAD-bd_sf"/>
</dbReference>
<dbReference type="Gene3D" id="3.50.50.60">
    <property type="entry name" value="FAD/NAD(P)-binding domain"/>
    <property type="match status" value="2"/>
</dbReference>
<keyword evidence="6" id="KW-1185">Reference proteome</keyword>
<dbReference type="Proteomes" id="UP001056455">
    <property type="component" value="Chromosome"/>
</dbReference>
<name>A0ABY4YPZ6_9MICO</name>